<comment type="similarity">
    <text evidence="1">Belongs to the NodU/CmcH family.</text>
</comment>
<feature type="compositionally biased region" description="Gly residues" evidence="3">
    <location>
        <begin position="144"/>
        <end position="153"/>
    </location>
</feature>
<dbReference type="EMBL" id="LSRX01000048">
    <property type="protein sequence ID" value="OLQ12148.1"/>
    <property type="molecule type" value="Genomic_DNA"/>
</dbReference>
<feature type="domain" description="Carbamoyltransferase" evidence="4">
    <location>
        <begin position="610"/>
        <end position="861"/>
    </location>
</feature>
<dbReference type="InterPro" id="IPR043129">
    <property type="entry name" value="ATPase_NBD"/>
</dbReference>
<evidence type="ECO:0000313" key="7">
    <source>
        <dbReference type="EMBL" id="OLQ12148.1"/>
    </source>
</evidence>
<name>A0A1Q9EXI2_SYMMI</name>
<evidence type="ECO:0000259" key="6">
    <source>
        <dbReference type="Pfam" id="PF25794"/>
    </source>
</evidence>
<feature type="domain" description="Sacsin/Nov" evidence="6">
    <location>
        <begin position="1690"/>
        <end position="1875"/>
    </location>
</feature>
<evidence type="ECO:0000259" key="5">
    <source>
        <dbReference type="Pfam" id="PF16861"/>
    </source>
</evidence>
<feature type="domain" description="Carbamoyltransferase C-terminal" evidence="5">
    <location>
        <begin position="930"/>
        <end position="1094"/>
    </location>
</feature>
<feature type="region of interest" description="Disordered" evidence="3">
    <location>
        <begin position="2347"/>
        <end position="2412"/>
    </location>
</feature>
<dbReference type="Gene3D" id="3.90.870.20">
    <property type="entry name" value="Carbamoyltransferase, C-terminal domain"/>
    <property type="match status" value="1"/>
</dbReference>
<gene>
    <name evidence="7" type="primary">SACS</name>
    <name evidence="7" type="ORF">AK812_SmicGene4014</name>
</gene>
<dbReference type="SUPFAM" id="SSF53067">
    <property type="entry name" value="Actin-like ATPase domain"/>
    <property type="match status" value="1"/>
</dbReference>
<sequence length="2452" mass="272078">MNDALSMSLVGPDEPRHGIDITEQVKRALEKNKLWASYVRSWHSGLSPASMQSIISAAFICDPKRSRHLSLHGHHWRSMQYFLFFVGASPVPRPRRNLHFLKLRRAPSPAWSECNAFVWAGPLVIIVAQGGGYQAPGAYAGQQPGPGAGGKGSYGNMPQNDQQRHELQAQNRRQHEQRRAMQRREEEMRQQQQAEAMRKAAEQKMQMEEEQRRVAEQKRKEQEACSSIRAVCQRMRMVQEESFPQLQQELYDVMQRELNNCGMQMAKIREECDQIVDQARRRLQEAAEVKAFQEKKKAEMLEAHKVACAKAEQLVADFTAKVEAAEEAANALVEKAEPFTSDEGVMNLGSEDKILEEASKIDEARDEAAARTAECQEYLKENRSAMTIQDMPGHPPAEVKQVYAGVGYVTWSFQVLLSLQAPEEALDAGKRWDWQIRGVHYAAQVKGTEVFADEADDLQRAVLAYRMREERALEVMQKIRRGEERSAAWLPSMKSVKLKEKVFEDRGAALAVYTGHDASIAVSQDGRVLCVLEIERLLGVRYARLKGQGSEFWEQIFRAISTVRDHCPGGFPQHFKHGVMVADHVSCWQLFTVIPLIVEEYFPVEKWHWVDHHEAHALMAYHSSPFRTALIVTYDGGGNDGSFNAYVGRAVGDGKVERIAQLDYNLGEMYNFLGGLLPEVSGLDTTQICDLWRLGQPVLLDQVRKPELGTAGKLMGYAAVAPADDKLTSVLEELFEGSGCVYGHASDAFGYFPFQARSASWKDLSFVNATLPVSVLEAACTSPESQRILGASIEKAFESIAFGIVWSLLRHVGLDKVEGLALSGGCALSIRTNQLLHDRLNEIGLGFFVPPAPNDCGLSVGGLYSVTPPWVRQPLQYLGFELWDKLNLGELARKRGAVKLSELGGIEYLAALLTGTVDSARLPSKNGTVQRHPIVAIVRGRQEFGPRALGHRSLLAVVTDDEMPKRMNRLKVREWYRPVAPMIAEEALTEVFGRIVPSPYMTLAPVVKPEIRKRFPALAHFDGTARHQSVSKEDEPWIHALLTAVGRLAGLAALINTSFNTKGKPIVNTARECLQMLDRLPDLDFVLIEDWLFHRRLTRVLAKVMDRLTETAKKKDGVMVKIMVVKSKAMRRSKAKKTLEDRKAKFTKYAKDGVLDKKQVTAYCKKEFNLALKEDAVARIFKALQVTKGVAAADFQRLRVQIGIIRESIKDQARLKLRLEREKELEASKEEVREKIEELTGKADEVEAPVKQVEDAILELSKVDKDSTRASQMHEKCAEPPPPQPNLTAKAFNASAMASPRQIELNRWLTQSTAAEIIQVVQENLTEFNLVNCTTALQRYAKALGSGPGRPDAARRGGQKRPAEAEETLGRLLLRTAELAQSAGTQVPPQNLANALWAAERLVASPGAPQATLAAIARKAMGDPKRLKAFSGQHLANISWAIAKLLTSGSAAQLLKSAGATSQEAFLEPLCSALETRAWDLNAQELSMAAWALGTAGHDNHAAARVVATLGEVARWQLEGAEGLSAQQLATMAWACARLGCRSEALLQDIAKAATPKVARGDFNAQDLVNMTWAYGRLEFSAEALRKVLAKAATRFLAKTAQSNRRHSGTGFSASQLAVVAWSLARMGVRESKTLKAIAEEATQRVSELSPRDVTDIVWDMSIELKRFLPQMCPVLCTLCYADAVEHPKLEGLLDARLADWQGPAVVAVNDAQFTDSDFDGIRSVGASVKRSDHSKIRRYGLGFNSTYHLTDVVSFLSRDRLCIFDPHRAHLPSGLPGLQVQLTAELKKKYSAQLAPFVAVAEASASLGDPWEPGTMFRLPLRTAELASRSLISKQSHSFEDVLAVLQELASSAGELLLFLQCVEVLEIHVRHPQHRDWSCLGRSWIRTASAAVTERLRKERLMLRNVLANNAKKAARRLGLLIEVVTDSRSGLSKETKRSSRPWLVTLRSEPVENAEVLNGPAEDELPSCRVAAVAVALRTNSEASADLKGQAYCFLPLSLATGLPVHVSANFALSANRRDLWRRSDDRVGSESHCRAAWNESLLETTCPRAYADALELLAGGVVSQQTLPFPTLSTVSDVLQEDLSECNKNLWHLWPGREAAGHFLAMPRRVSEELVARDAAVFLEDQNKFQTAKLCLLCLDGEFARLKDELRAALRRLCVTGRRRTVVQVPAAFGGILEEVKGITWLQPQSLANMLKGFDTKHATIQEADALVEYLLSPQGAGPLALLHGLRLCPLLSGRKGIFLHRVEGERYYWSEDPEMQQLLPGKDFVYPASRTFALLKPRVANSHLNISLLNCKALTVLLPSILPPSWKNKGQVVITKAGQIEVDGKSQEAVRQEYISAHQAARKATAPKHGSVKKLQSRTLPKGAKNGQRRLKDHAWHEDYDDEDWDEDEGEEEDFEEPIGPAISDTKSLTCPILDVAGLEAVIRRCRLMWKLVENSQEKGNNM</sequence>
<dbReference type="InterPro" id="IPR058210">
    <property type="entry name" value="SACS/Nov_dom"/>
</dbReference>
<accession>A0A1Q9EXI2</accession>
<evidence type="ECO:0000313" key="8">
    <source>
        <dbReference type="Proteomes" id="UP000186817"/>
    </source>
</evidence>
<dbReference type="InterPro" id="IPR003696">
    <property type="entry name" value="Carbtransf_dom"/>
</dbReference>
<evidence type="ECO:0000256" key="3">
    <source>
        <dbReference type="SAM" id="MobiDB-lite"/>
    </source>
</evidence>
<protein>
    <submittedName>
        <fullName evidence="7">Sacsin</fullName>
    </submittedName>
</protein>
<dbReference type="InterPro" id="IPR038152">
    <property type="entry name" value="Carbam_trans_C_sf"/>
</dbReference>
<dbReference type="PANTHER" id="PTHR15600:SF42">
    <property type="entry name" value="SACSIN"/>
    <property type="match status" value="1"/>
</dbReference>
<dbReference type="InterPro" id="IPR031730">
    <property type="entry name" value="Carbam_trans_C"/>
</dbReference>
<dbReference type="Pfam" id="PF16861">
    <property type="entry name" value="Carbam_trans_C"/>
    <property type="match status" value="1"/>
</dbReference>
<dbReference type="CDD" id="cd24033">
    <property type="entry name" value="ASKHA_NBD_NodU_CmcH-like_N"/>
    <property type="match status" value="1"/>
</dbReference>
<evidence type="ECO:0000256" key="2">
    <source>
        <dbReference type="SAM" id="Coils"/>
    </source>
</evidence>
<dbReference type="Pfam" id="PF02543">
    <property type="entry name" value="Carbam_trans_N"/>
    <property type="match status" value="1"/>
</dbReference>
<dbReference type="OrthoDB" id="442500at2759"/>
<feature type="coiled-coil region" evidence="2">
    <location>
        <begin position="269"/>
        <end position="335"/>
    </location>
</feature>
<evidence type="ECO:0000256" key="1">
    <source>
        <dbReference type="ARBA" id="ARBA00006129"/>
    </source>
</evidence>
<feature type="region of interest" description="Disordered" evidence="3">
    <location>
        <begin position="1343"/>
        <end position="1365"/>
    </location>
</feature>
<comment type="caution">
    <text evidence="7">The sequence shown here is derived from an EMBL/GenBank/DDBJ whole genome shotgun (WGS) entry which is preliminary data.</text>
</comment>
<keyword evidence="8" id="KW-1185">Reference proteome</keyword>
<reference evidence="7 8" key="1">
    <citation type="submission" date="2016-02" db="EMBL/GenBank/DDBJ databases">
        <title>Genome analysis of coral dinoflagellate symbionts highlights evolutionary adaptations to a symbiotic lifestyle.</title>
        <authorList>
            <person name="Aranda M."/>
            <person name="Li Y."/>
            <person name="Liew Y.J."/>
            <person name="Baumgarten S."/>
            <person name="Simakov O."/>
            <person name="Wilson M."/>
            <person name="Piel J."/>
            <person name="Ashoor H."/>
            <person name="Bougouffa S."/>
            <person name="Bajic V.B."/>
            <person name="Ryu T."/>
            <person name="Ravasi T."/>
            <person name="Bayer T."/>
            <person name="Micklem G."/>
            <person name="Kim H."/>
            <person name="Bhak J."/>
            <person name="Lajeunesse T.C."/>
            <person name="Voolstra C.R."/>
        </authorList>
    </citation>
    <scope>NUCLEOTIDE SEQUENCE [LARGE SCALE GENOMIC DNA]</scope>
    <source>
        <strain evidence="7 8">CCMP2467</strain>
    </source>
</reference>
<proteinExistence type="inferred from homology"/>
<dbReference type="PANTHER" id="PTHR15600">
    <property type="entry name" value="SACSIN"/>
    <property type="match status" value="1"/>
</dbReference>
<dbReference type="Pfam" id="PF25794">
    <property type="entry name" value="SACS"/>
    <property type="match status" value="1"/>
</dbReference>
<feature type="compositionally biased region" description="Basic and acidic residues" evidence="3">
    <location>
        <begin position="196"/>
        <end position="210"/>
    </location>
</feature>
<evidence type="ECO:0000259" key="4">
    <source>
        <dbReference type="Pfam" id="PF02543"/>
    </source>
</evidence>
<dbReference type="GO" id="GO:0030544">
    <property type="term" value="F:Hsp70 protein binding"/>
    <property type="evidence" value="ECO:0007669"/>
    <property type="project" value="TreeGrafter"/>
</dbReference>
<dbReference type="GO" id="GO:0003824">
    <property type="term" value="F:catalytic activity"/>
    <property type="evidence" value="ECO:0007669"/>
    <property type="project" value="InterPro"/>
</dbReference>
<dbReference type="Proteomes" id="UP000186817">
    <property type="component" value="Unassembled WGS sequence"/>
</dbReference>
<feature type="compositionally biased region" description="Acidic residues" evidence="3">
    <location>
        <begin position="2388"/>
        <end position="2406"/>
    </location>
</feature>
<organism evidence="7 8">
    <name type="scientific">Symbiodinium microadriaticum</name>
    <name type="common">Dinoflagellate</name>
    <name type="synonym">Zooxanthella microadriatica</name>
    <dbReference type="NCBI Taxonomy" id="2951"/>
    <lineage>
        <taxon>Eukaryota</taxon>
        <taxon>Sar</taxon>
        <taxon>Alveolata</taxon>
        <taxon>Dinophyceae</taxon>
        <taxon>Suessiales</taxon>
        <taxon>Symbiodiniaceae</taxon>
        <taxon>Symbiodinium</taxon>
    </lineage>
</organism>
<dbReference type="InterPro" id="IPR052972">
    <property type="entry name" value="Sacsin_chaperone_reg"/>
</dbReference>
<dbReference type="Gene3D" id="3.30.420.40">
    <property type="match status" value="1"/>
</dbReference>
<keyword evidence="2" id="KW-0175">Coiled coil</keyword>
<feature type="region of interest" description="Disordered" evidence="3">
    <location>
        <begin position="138"/>
        <end position="210"/>
    </location>
</feature>
<feature type="compositionally biased region" description="Basic and acidic residues" evidence="3">
    <location>
        <begin position="162"/>
        <end position="189"/>
    </location>
</feature>